<evidence type="ECO:0000259" key="1">
    <source>
        <dbReference type="Pfam" id="PF13417"/>
    </source>
</evidence>
<dbReference type="GeneID" id="25979178"/>
<organism evidence="4">
    <name type="scientific">Grosmannia clavigera (strain kw1407 / UAMH 11150)</name>
    <name type="common">Blue stain fungus</name>
    <name type="synonym">Graphiocladiella clavigera</name>
    <dbReference type="NCBI Taxonomy" id="655863"/>
    <lineage>
        <taxon>Eukaryota</taxon>
        <taxon>Fungi</taxon>
        <taxon>Dikarya</taxon>
        <taxon>Ascomycota</taxon>
        <taxon>Pezizomycotina</taxon>
        <taxon>Sordariomycetes</taxon>
        <taxon>Sordariomycetidae</taxon>
        <taxon>Ophiostomatales</taxon>
        <taxon>Ophiostomataceae</taxon>
        <taxon>Leptographium</taxon>
    </lineage>
</organism>
<dbReference type="OrthoDB" id="202840at2759"/>
<accession>F0XIJ6</accession>
<dbReference type="InterPro" id="IPR036249">
    <property type="entry name" value="Thioredoxin-like_sf"/>
</dbReference>
<dbReference type="CDD" id="cd00299">
    <property type="entry name" value="GST_C_family"/>
    <property type="match status" value="1"/>
</dbReference>
<evidence type="ECO:0000313" key="3">
    <source>
        <dbReference type="EMBL" id="EFX02453.1"/>
    </source>
</evidence>
<reference evidence="3 4" key="1">
    <citation type="journal article" date="2011" name="Proc. Natl. Acad. Sci. U.S.A.">
        <title>Genome and transcriptome analyses of the mountain pine beetle-fungal symbiont Grosmannia clavigera, a lodgepole pine pathogen.</title>
        <authorList>
            <person name="DiGuistini S."/>
            <person name="Wang Y."/>
            <person name="Liao N.Y."/>
            <person name="Taylor G."/>
            <person name="Tanguay P."/>
            <person name="Feau N."/>
            <person name="Henrissat B."/>
            <person name="Chan S.K."/>
            <person name="Hesse-Orce U."/>
            <person name="Alamouti S.M."/>
            <person name="Tsui C.K.M."/>
            <person name="Docking R.T."/>
            <person name="Levasseur A."/>
            <person name="Haridas S."/>
            <person name="Robertson G."/>
            <person name="Birol I."/>
            <person name="Holt R.A."/>
            <person name="Marra M.A."/>
            <person name="Hamelin R.C."/>
            <person name="Hirst M."/>
            <person name="Jones S.J.M."/>
            <person name="Bohlmann J."/>
            <person name="Breuil C."/>
        </authorList>
    </citation>
    <scope>NUCLEOTIDE SEQUENCE [LARGE SCALE GENOMIC DNA]</scope>
    <source>
        <strain evidence="4">kw1407 / UAMH 11150</strain>
    </source>
</reference>
<dbReference type="InterPro" id="IPR036282">
    <property type="entry name" value="Glutathione-S-Trfase_C_sf"/>
</dbReference>
<sequence>MPDNAYPPIVFYHYSYSPYARRIEWYLLLRGLSPDDLSKLQPLIMPRPDLGRLGVHYRRIPVLAIGRDIYVDTPLMLRKLEQLYPSAPRLGMSSSDNPEARAIEQLLELLTLDSGVLLKASKLIPEETSPLRDPAFLRDRMDFIGNSPMIFSGGGDRQAGGQSAEAAAAATALRRAEALVQLRHGAAILESTLLADGRDWILGTPKPSLADIDAVWPLHWLANIPGAFLHGGGDGEETPALSPVQFPRLFAWIERFSNTMLAARNALPQKPQVLDGRQAAAAVLAAPFAEDIAVATSVDAGDPVAQAAGLREGVRVVIQPTDTGMSGQDVGRLLKLTADEVVLELDPVESASNGQTVRLHAPRHNFVVRPWKEEDNGGAHL</sequence>
<feature type="domain" description="DUF7962" evidence="2">
    <location>
        <begin position="169"/>
        <end position="264"/>
    </location>
</feature>
<protein>
    <submittedName>
        <fullName evidence="3">Uncharacterized protein</fullName>
    </submittedName>
</protein>
<dbReference type="InParanoid" id="F0XIJ6"/>
<dbReference type="STRING" id="655863.F0XIJ6"/>
<dbReference type="EMBL" id="GL629771">
    <property type="protein sequence ID" value="EFX02453.1"/>
    <property type="molecule type" value="Genomic_DNA"/>
</dbReference>
<evidence type="ECO:0000313" key="4">
    <source>
        <dbReference type="Proteomes" id="UP000007796"/>
    </source>
</evidence>
<keyword evidence="4" id="KW-1185">Reference proteome</keyword>
<dbReference type="RefSeq" id="XP_014171935.1">
    <property type="nucleotide sequence ID" value="XM_014316460.1"/>
</dbReference>
<dbReference type="HOGENOM" id="CLU_039745_0_0_1"/>
<evidence type="ECO:0000259" key="2">
    <source>
        <dbReference type="Pfam" id="PF25907"/>
    </source>
</evidence>
<dbReference type="SUPFAM" id="SSF47616">
    <property type="entry name" value="GST C-terminal domain-like"/>
    <property type="match status" value="1"/>
</dbReference>
<feature type="domain" description="GST N-terminal" evidence="1">
    <location>
        <begin position="12"/>
        <end position="86"/>
    </location>
</feature>
<dbReference type="SUPFAM" id="SSF52833">
    <property type="entry name" value="Thioredoxin-like"/>
    <property type="match status" value="1"/>
</dbReference>
<proteinExistence type="predicted"/>
<dbReference type="AlphaFoldDB" id="F0XIJ6"/>
<gene>
    <name evidence="3" type="ORF">CMQ_5814</name>
</gene>
<dbReference type="Proteomes" id="UP000007796">
    <property type="component" value="Unassembled WGS sequence"/>
</dbReference>
<dbReference type="Gene3D" id="3.40.30.110">
    <property type="match status" value="2"/>
</dbReference>
<dbReference type="Pfam" id="PF25907">
    <property type="entry name" value="DUF7962"/>
    <property type="match status" value="1"/>
</dbReference>
<name>F0XIJ6_GROCL</name>
<dbReference type="Pfam" id="PF13417">
    <property type="entry name" value="GST_N_3"/>
    <property type="match status" value="1"/>
</dbReference>
<dbReference type="eggNOG" id="ENOG502S039">
    <property type="taxonomic scope" value="Eukaryota"/>
</dbReference>
<dbReference type="InterPro" id="IPR004045">
    <property type="entry name" value="Glutathione_S-Trfase_N"/>
</dbReference>
<dbReference type="InterPro" id="IPR058268">
    <property type="entry name" value="DUF7962"/>
</dbReference>